<dbReference type="PANTHER" id="PTHR44520">
    <property type="entry name" value="RESPONSE REGULATOR RCP1-RELATED"/>
    <property type="match status" value="1"/>
</dbReference>
<sequence length="139" mass="16269">MKYRKVLIIDDAQIDRYMAEKMMKKYEFSNEIITVESAMDALELLESFKTNPEALPDLIFLDINMPQMNGFDFLDEYEKLPELIRKKCIIIMLSSSLHPEDRQRALQNPHVFTFLSKPINAEKLRELCEMTSTGSNNLM</sequence>
<dbReference type="InterPro" id="IPR011006">
    <property type="entry name" value="CheY-like_superfamily"/>
</dbReference>
<evidence type="ECO:0000313" key="4">
    <source>
        <dbReference type="Proteomes" id="UP000199666"/>
    </source>
</evidence>
<name>A0A1I2Y6C2_9SPHI</name>
<dbReference type="Proteomes" id="UP000199666">
    <property type="component" value="Unassembled WGS sequence"/>
</dbReference>
<dbReference type="Pfam" id="PF00072">
    <property type="entry name" value="Response_reg"/>
    <property type="match status" value="1"/>
</dbReference>
<evidence type="ECO:0000259" key="2">
    <source>
        <dbReference type="PROSITE" id="PS50110"/>
    </source>
</evidence>
<dbReference type="Gene3D" id="3.40.50.2300">
    <property type="match status" value="1"/>
</dbReference>
<dbReference type="PANTHER" id="PTHR44520:SF2">
    <property type="entry name" value="RESPONSE REGULATOR RCP1"/>
    <property type="match status" value="1"/>
</dbReference>
<protein>
    <submittedName>
        <fullName evidence="3">Response regulator receiver domain-containing protein</fullName>
    </submittedName>
</protein>
<accession>A0A1I2Y6C2</accession>
<gene>
    <name evidence="3" type="ORF">SAMN04489864_106186</name>
</gene>
<dbReference type="STRING" id="414048.SAMN04489864_106186"/>
<dbReference type="InterPro" id="IPR001789">
    <property type="entry name" value="Sig_transdc_resp-reg_receiver"/>
</dbReference>
<organism evidence="3 4">
    <name type="scientific">Pedobacter insulae</name>
    <dbReference type="NCBI Taxonomy" id="414048"/>
    <lineage>
        <taxon>Bacteria</taxon>
        <taxon>Pseudomonadati</taxon>
        <taxon>Bacteroidota</taxon>
        <taxon>Sphingobacteriia</taxon>
        <taxon>Sphingobacteriales</taxon>
        <taxon>Sphingobacteriaceae</taxon>
        <taxon>Pedobacter</taxon>
    </lineage>
</organism>
<evidence type="ECO:0000313" key="3">
    <source>
        <dbReference type="EMBL" id="SFH19891.1"/>
    </source>
</evidence>
<evidence type="ECO:0000256" key="1">
    <source>
        <dbReference type="PROSITE-ProRule" id="PRU00169"/>
    </source>
</evidence>
<dbReference type="InterPro" id="IPR052893">
    <property type="entry name" value="TCS_response_regulator"/>
</dbReference>
<dbReference type="SUPFAM" id="SSF52172">
    <property type="entry name" value="CheY-like"/>
    <property type="match status" value="1"/>
</dbReference>
<reference evidence="3 4" key="1">
    <citation type="submission" date="2016-10" db="EMBL/GenBank/DDBJ databases">
        <authorList>
            <person name="de Groot N.N."/>
        </authorList>
    </citation>
    <scope>NUCLEOTIDE SEQUENCE [LARGE SCALE GENOMIC DNA]</scope>
    <source>
        <strain evidence="3 4">DSM 18684</strain>
    </source>
</reference>
<dbReference type="GO" id="GO:0000160">
    <property type="term" value="P:phosphorelay signal transduction system"/>
    <property type="evidence" value="ECO:0007669"/>
    <property type="project" value="InterPro"/>
</dbReference>
<dbReference type="RefSeq" id="WP_218155051.1">
    <property type="nucleotide sequence ID" value="NZ_FOPP01000006.1"/>
</dbReference>
<dbReference type="SMART" id="SM00448">
    <property type="entry name" value="REC"/>
    <property type="match status" value="1"/>
</dbReference>
<keyword evidence="1" id="KW-0597">Phosphoprotein</keyword>
<keyword evidence="4" id="KW-1185">Reference proteome</keyword>
<dbReference type="EMBL" id="FOPP01000006">
    <property type="protein sequence ID" value="SFH19891.1"/>
    <property type="molecule type" value="Genomic_DNA"/>
</dbReference>
<dbReference type="AlphaFoldDB" id="A0A1I2Y6C2"/>
<feature type="domain" description="Response regulatory" evidence="2">
    <location>
        <begin position="5"/>
        <end position="132"/>
    </location>
</feature>
<dbReference type="PROSITE" id="PS50110">
    <property type="entry name" value="RESPONSE_REGULATORY"/>
    <property type="match status" value="1"/>
</dbReference>
<proteinExistence type="predicted"/>
<feature type="modified residue" description="4-aspartylphosphate" evidence="1">
    <location>
        <position position="62"/>
    </location>
</feature>